<dbReference type="InterPro" id="IPR009403">
    <property type="entry name" value="UPF0637"/>
</dbReference>
<dbReference type="EMBL" id="JACJVO010000002">
    <property type="protein sequence ID" value="MBB6729531.1"/>
    <property type="molecule type" value="Genomic_DNA"/>
</dbReference>
<dbReference type="PIRSF" id="PIRSF021332">
    <property type="entry name" value="DUF1054"/>
    <property type="match status" value="1"/>
</dbReference>
<sequence>MQAVQGTGFPGFADEDFEAMGVPGLEGRMEAIIGSVRPKLHALGEALVPVVAGLTGDAAFPHVARHARRSVNPPDDTWVAWSPSAKGYKAYPHYQVGLWSTHLFIQFAIIYECPNKAAFAERALGELASVRGAIPPHYVWSKDHMVPAGELHGDLSDEQLAALFARLESVKAAELTCGIHIRRGDPLLAAGDALLRTAEATFATLLPLYRMAQA</sequence>
<keyword evidence="3" id="KW-1185">Reference proteome</keyword>
<evidence type="ECO:0000313" key="2">
    <source>
        <dbReference type="EMBL" id="MBB6729531.1"/>
    </source>
</evidence>
<dbReference type="HAMAP" id="MF_01851">
    <property type="entry name" value="UPF0637"/>
    <property type="match status" value="1"/>
</dbReference>
<dbReference type="Pfam" id="PF06335">
    <property type="entry name" value="DUF1054"/>
    <property type="match status" value="1"/>
</dbReference>
<dbReference type="AlphaFoldDB" id="A0A7X0VT43"/>
<evidence type="ECO:0000256" key="1">
    <source>
        <dbReference type="HAMAP-Rule" id="MF_01851"/>
    </source>
</evidence>
<reference evidence="2 3" key="1">
    <citation type="submission" date="2020-08" db="EMBL/GenBank/DDBJ databases">
        <title>Cohnella phylogeny.</title>
        <authorList>
            <person name="Dunlap C."/>
        </authorList>
    </citation>
    <scope>NUCLEOTIDE SEQUENCE [LARGE SCALE GENOMIC DNA]</scope>
    <source>
        <strain evidence="2 3">CBP 2801</strain>
    </source>
</reference>
<accession>A0A7X0VT43</accession>
<organism evidence="2 3">
    <name type="scientific">Cohnella zeiphila</name>
    <dbReference type="NCBI Taxonomy" id="2761120"/>
    <lineage>
        <taxon>Bacteria</taxon>
        <taxon>Bacillati</taxon>
        <taxon>Bacillota</taxon>
        <taxon>Bacilli</taxon>
        <taxon>Bacillales</taxon>
        <taxon>Paenibacillaceae</taxon>
        <taxon>Cohnella</taxon>
    </lineage>
</organism>
<dbReference type="InterPro" id="IPR053707">
    <property type="entry name" value="UPF0637_domain_sf"/>
</dbReference>
<proteinExistence type="inferred from homology"/>
<protein>
    <recommendedName>
        <fullName evidence="1">UPF0637 protein H7C18_01295</fullName>
    </recommendedName>
</protein>
<dbReference type="Gene3D" id="3.30.930.20">
    <property type="entry name" value="Protein of unknown function DUF1054"/>
    <property type="match status" value="1"/>
</dbReference>
<comment type="caution">
    <text evidence="2">The sequence shown here is derived from an EMBL/GenBank/DDBJ whole genome shotgun (WGS) entry which is preliminary data.</text>
</comment>
<gene>
    <name evidence="2" type="ORF">H7C18_01295</name>
</gene>
<dbReference type="RefSeq" id="WP_185127210.1">
    <property type="nucleotide sequence ID" value="NZ_JACJVO010000002.1"/>
</dbReference>
<evidence type="ECO:0000313" key="3">
    <source>
        <dbReference type="Proteomes" id="UP000564644"/>
    </source>
</evidence>
<dbReference type="Proteomes" id="UP000564644">
    <property type="component" value="Unassembled WGS sequence"/>
</dbReference>
<name>A0A7X0VT43_9BACL</name>
<dbReference type="SUPFAM" id="SSF142913">
    <property type="entry name" value="YktB/PF0168-like"/>
    <property type="match status" value="1"/>
</dbReference>
<comment type="similarity">
    <text evidence="1">Belongs to the UPF0637 family.</text>
</comment>